<dbReference type="AlphaFoldDB" id="A0AAF0BTD2"/>
<dbReference type="NCBIfam" id="TIGR03725">
    <property type="entry name" value="T6A_YeaZ"/>
    <property type="match status" value="1"/>
</dbReference>
<keyword evidence="2" id="KW-0808">Transferase</keyword>
<feature type="domain" description="Gcp-like" evidence="1">
    <location>
        <begin position="32"/>
        <end position="226"/>
    </location>
</feature>
<dbReference type="GO" id="GO:0002949">
    <property type="term" value="P:tRNA threonylcarbamoyladenosine modification"/>
    <property type="evidence" value="ECO:0007669"/>
    <property type="project" value="InterPro"/>
</dbReference>
<dbReference type="KEGG" id="ima:PO878_19170"/>
<dbReference type="PANTHER" id="PTHR11735">
    <property type="entry name" value="TRNA N6-ADENOSINE THREONYLCARBAMOYLTRANSFERASE"/>
    <property type="match status" value="1"/>
</dbReference>
<evidence type="ECO:0000313" key="3">
    <source>
        <dbReference type="Proteomes" id="UP001216390"/>
    </source>
</evidence>
<proteinExistence type="predicted"/>
<keyword evidence="2" id="KW-0012">Acyltransferase</keyword>
<gene>
    <name evidence="2" type="primary">tsaB</name>
    <name evidence="2" type="ORF">PO878_19170</name>
</gene>
<dbReference type="EMBL" id="CP116942">
    <property type="protein sequence ID" value="WCO66622.1"/>
    <property type="molecule type" value="Genomic_DNA"/>
</dbReference>
<evidence type="ECO:0000313" key="2">
    <source>
        <dbReference type="EMBL" id="WCO66622.1"/>
    </source>
</evidence>
<dbReference type="RefSeq" id="WP_272736145.1">
    <property type="nucleotide sequence ID" value="NZ_CP116942.1"/>
</dbReference>
<reference evidence="2" key="1">
    <citation type="submission" date="2023-01" db="EMBL/GenBank/DDBJ databases">
        <title>The diversity of Class Acidimicrobiia in South China Sea sediment environments and the proposal of Iamia marina sp. nov., a novel species of the genus Iamia.</title>
        <authorList>
            <person name="He Y."/>
            <person name="Tian X."/>
        </authorList>
    </citation>
    <scope>NUCLEOTIDE SEQUENCE</scope>
    <source>
        <strain evidence="2">DSM 19957</strain>
    </source>
</reference>
<organism evidence="2 3">
    <name type="scientific">Iamia majanohamensis</name>
    <dbReference type="NCBI Taxonomy" id="467976"/>
    <lineage>
        <taxon>Bacteria</taxon>
        <taxon>Bacillati</taxon>
        <taxon>Actinomycetota</taxon>
        <taxon>Acidimicrobiia</taxon>
        <taxon>Acidimicrobiales</taxon>
        <taxon>Iamiaceae</taxon>
        <taxon>Iamia</taxon>
    </lineage>
</organism>
<dbReference type="Gene3D" id="3.30.420.40">
    <property type="match status" value="2"/>
</dbReference>
<sequence length="240" mass="25783">MLILGVESATAQVGCAIGGHEGVLASAHSTRARRHAESLVPSIEFACRQARVELADLGAVAVDVGPGLFTGLRVGVATAKALAHALRVPVIPISSLDLLAFPARFTDRLIAAVIDARRGEVFWALYRQVPGGVQRIGEARVSTPEELLGELQARGEEMLLVGDGALRHAEVLRDLRKAEVCSHGITHPSARDLVLLAHHQALREEWVQPWEVSPTYLRKPDAEIHWTTRAGVPGPQPAAD</sequence>
<dbReference type="InterPro" id="IPR022496">
    <property type="entry name" value="T6A_TsaB"/>
</dbReference>
<keyword evidence="3" id="KW-1185">Reference proteome</keyword>
<dbReference type="SUPFAM" id="SSF53067">
    <property type="entry name" value="Actin-like ATPase domain"/>
    <property type="match status" value="2"/>
</dbReference>
<dbReference type="CDD" id="cd24032">
    <property type="entry name" value="ASKHA_NBD_TsaB"/>
    <property type="match status" value="1"/>
</dbReference>
<name>A0AAF0BTD2_9ACTN</name>
<dbReference type="Pfam" id="PF00814">
    <property type="entry name" value="TsaD"/>
    <property type="match status" value="1"/>
</dbReference>
<dbReference type="PANTHER" id="PTHR11735:SF11">
    <property type="entry name" value="TRNA THREONYLCARBAMOYLADENOSINE BIOSYNTHESIS PROTEIN TSAB"/>
    <property type="match status" value="1"/>
</dbReference>
<protein>
    <submittedName>
        <fullName evidence="2">tRNA (Adenosine(37)-N6)-threonylcarbamoyltransferase complex dimerization subunit type 1 TsaB</fullName>
        <ecNumber evidence="2">2.3.1.234</ecNumber>
    </submittedName>
</protein>
<dbReference type="GO" id="GO:0061711">
    <property type="term" value="F:tRNA N(6)-L-threonylcarbamoyladenine synthase activity"/>
    <property type="evidence" value="ECO:0007669"/>
    <property type="project" value="UniProtKB-EC"/>
</dbReference>
<accession>A0AAF0BTD2</accession>
<dbReference type="Proteomes" id="UP001216390">
    <property type="component" value="Chromosome"/>
</dbReference>
<dbReference type="InterPro" id="IPR000905">
    <property type="entry name" value="Gcp-like_dom"/>
</dbReference>
<dbReference type="EC" id="2.3.1.234" evidence="2"/>
<dbReference type="InterPro" id="IPR043129">
    <property type="entry name" value="ATPase_NBD"/>
</dbReference>
<evidence type="ECO:0000259" key="1">
    <source>
        <dbReference type="Pfam" id="PF00814"/>
    </source>
</evidence>
<dbReference type="GO" id="GO:0005829">
    <property type="term" value="C:cytosol"/>
    <property type="evidence" value="ECO:0007669"/>
    <property type="project" value="TreeGrafter"/>
</dbReference>